<feature type="region of interest" description="Disordered" evidence="3">
    <location>
        <begin position="1"/>
        <end position="22"/>
    </location>
</feature>
<keyword evidence="8" id="KW-1185">Reference proteome</keyword>
<evidence type="ECO:0000256" key="1">
    <source>
        <dbReference type="ARBA" id="ARBA00004196"/>
    </source>
</evidence>
<feature type="domain" description="YknX-like beta-barrel" evidence="6">
    <location>
        <begin position="264"/>
        <end position="353"/>
    </location>
</feature>
<feature type="domain" description="Multidrug resistance protein MdtA-like barrel-sandwich hybrid" evidence="5">
    <location>
        <begin position="73"/>
        <end position="257"/>
    </location>
</feature>
<proteinExistence type="inferred from homology"/>
<reference evidence="7 8" key="1">
    <citation type="submission" date="2019-10" db="EMBL/GenBank/DDBJ databases">
        <title>Vibrio sp. nov., isolated from Coralline algae surface.</title>
        <authorList>
            <person name="Geng Y."/>
            <person name="Zhang X."/>
        </authorList>
    </citation>
    <scope>NUCLEOTIDE SEQUENCE [LARGE SCALE GENOMIC DNA]</scope>
    <source>
        <strain evidence="7 8">SM1977</strain>
    </source>
</reference>
<name>A0A5Q0TGW5_9VIBR</name>
<dbReference type="InterPro" id="IPR050739">
    <property type="entry name" value="MFP"/>
</dbReference>
<keyword evidence="4" id="KW-0472">Membrane</keyword>
<organism evidence="7 8">
    <name type="scientific">Vibrio algicola</name>
    <dbReference type="NCBI Taxonomy" id="2662262"/>
    <lineage>
        <taxon>Bacteria</taxon>
        <taxon>Pseudomonadati</taxon>
        <taxon>Pseudomonadota</taxon>
        <taxon>Gammaproteobacteria</taxon>
        <taxon>Vibrionales</taxon>
        <taxon>Vibrionaceae</taxon>
        <taxon>Vibrio</taxon>
    </lineage>
</organism>
<dbReference type="SUPFAM" id="SSF111369">
    <property type="entry name" value="HlyD-like secretion proteins"/>
    <property type="match status" value="1"/>
</dbReference>
<evidence type="ECO:0000256" key="4">
    <source>
        <dbReference type="SAM" id="Phobius"/>
    </source>
</evidence>
<dbReference type="GO" id="GO:0030313">
    <property type="term" value="C:cell envelope"/>
    <property type="evidence" value="ECO:0007669"/>
    <property type="project" value="UniProtKB-SubCell"/>
</dbReference>
<dbReference type="Pfam" id="PF25917">
    <property type="entry name" value="BSH_RND"/>
    <property type="match status" value="1"/>
</dbReference>
<dbReference type="Gene3D" id="2.40.30.170">
    <property type="match status" value="1"/>
</dbReference>
<comment type="subcellular location">
    <subcellularLocation>
        <location evidence="1">Cell envelope</location>
    </subcellularLocation>
</comment>
<evidence type="ECO:0000313" key="7">
    <source>
        <dbReference type="EMBL" id="QGA65165.1"/>
    </source>
</evidence>
<evidence type="ECO:0000313" key="8">
    <source>
        <dbReference type="Proteomes" id="UP000348942"/>
    </source>
</evidence>
<dbReference type="RefSeq" id="WP_153447314.1">
    <property type="nucleotide sequence ID" value="NZ_CP045699.1"/>
</dbReference>
<dbReference type="Proteomes" id="UP000348942">
    <property type="component" value="Chromosome 1"/>
</dbReference>
<dbReference type="GO" id="GO:0055085">
    <property type="term" value="P:transmembrane transport"/>
    <property type="evidence" value="ECO:0007669"/>
    <property type="project" value="InterPro"/>
</dbReference>
<dbReference type="InterPro" id="IPR058636">
    <property type="entry name" value="Beta-barrel_YknX"/>
</dbReference>
<gene>
    <name evidence="7" type="ORF">GFB47_06905</name>
</gene>
<dbReference type="PANTHER" id="PTHR30386:SF19">
    <property type="entry name" value="MULTIDRUG EXPORT PROTEIN EMRA-RELATED"/>
    <property type="match status" value="1"/>
</dbReference>
<dbReference type="InterPro" id="IPR058625">
    <property type="entry name" value="MdtA-like_BSH"/>
</dbReference>
<protein>
    <submittedName>
        <fullName evidence="7">HlyD family efflux transporter periplasmic adaptor subunit</fullName>
    </submittedName>
</protein>
<dbReference type="AlphaFoldDB" id="A0A5Q0TGW5"/>
<dbReference type="EMBL" id="CP045699">
    <property type="protein sequence ID" value="QGA65165.1"/>
    <property type="molecule type" value="Genomic_DNA"/>
</dbReference>
<feature type="transmembrane region" description="Helical" evidence="4">
    <location>
        <begin position="33"/>
        <end position="52"/>
    </location>
</feature>
<sequence length="363" mass="40547">MTKPSTDNDSPETKTVESLSPAVKSPKKKAKRVVLLFVVPLLIIAGSGFIYLTGGRYVETDNAYVKADKTLINVEVPGRVTKVLVKENQQVKSGQLLLTIDAKPYKIAVQQARSHLDDVRTGLLTTKAEYKSKLANLAVSENQYNFAKREEKRQYDLWQKKYSSQAEYEAAENKSLLFQLQTNMFKTQLKQIAESLGGDIERPVELHPKYKLAQAQLAQAKYNLQHVELRAPADGVVSKVMKKGQYISPNNTTMLLVANTHLWIEANFTEKEMTNVKVGQKVAIDVDYAPDNQWTGHVKSISPATGAEYSVIPAQNATGNWVKVTQRLPIRIQITPQKDAPQLRAGMSATVTVDTQNERHLDL</sequence>
<evidence type="ECO:0000259" key="6">
    <source>
        <dbReference type="Pfam" id="PF25990"/>
    </source>
</evidence>
<evidence type="ECO:0000256" key="2">
    <source>
        <dbReference type="ARBA" id="ARBA00009477"/>
    </source>
</evidence>
<accession>A0A5Q0TGW5</accession>
<comment type="similarity">
    <text evidence="2">Belongs to the membrane fusion protein (MFP) (TC 8.A.1) family.</text>
</comment>
<keyword evidence="4" id="KW-0812">Transmembrane</keyword>
<evidence type="ECO:0000259" key="5">
    <source>
        <dbReference type="Pfam" id="PF25917"/>
    </source>
</evidence>
<dbReference type="PANTHER" id="PTHR30386">
    <property type="entry name" value="MEMBRANE FUSION SUBUNIT OF EMRAB-TOLC MULTIDRUG EFFLUX PUMP"/>
    <property type="match status" value="1"/>
</dbReference>
<dbReference type="Pfam" id="PF25990">
    <property type="entry name" value="Beta-barrel_YknX"/>
    <property type="match status" value="1"/>
</dbReference>
<dbReference type="Gene3D" id="2.40.50.100">
    <property type="match status" value="1"/>
</dbReference>
<keyword evidence="4" id="KW-1133">Transmembrane helix</keyword>
<evidence type="ECO:0000256" key="3">
    <source>
        <dbReference type="SAM" id="MobiDB-lite"/>
    </source>
</evidence>